<evidence type="ECO:0000256" key="1">
    <source>
        <dbReference type="SAM" id="Phobius"/>
    </source>
</evidence>
<accession>A0A849KWR5</accession>
<evidence type="ECO:0000313" key="2">
    <source>
        <dbReference type="EMBL" id="NNU63609.1"/>
    </source>
</evidence>
<sequence length="204" mass="21918">MITDNRQSPRVRKYIKWTGTAVLLLSVTVAALFYFRDILPAIGSSTAAESQTTKSDRPIKGDTPFHKHIAEAGLTACASAFPAMGEMLTQNAQYMVQTKWNREQPEKHVIEGLVGMQFDSPDHKGPAIGYVFAAPIAGACDGGMVRVVPFAKNCDSVAQQFLPGSRLAGELQGLRTYVAQDGSEIVVMPVGENCVSVSLGNMPS</sequence>
<dbReference type="Proteomes" id="UP000574931">
    <property type="component" value="Unassembled WGS sequence"/>
</dbReference>
<feature type="transmembrane region" description="Helical" evidence="1">
    <location>
        <begin position="14"/>
        <end position="35"/>
    </location>
</feature>
<dbReference type="RefSeq" id="WP_171319931.1">
    <property type="nucleotide sequence ID" value="NZ_JABFCY010000034.1"/>
</dbReference>
<keyword evidence="3" id="KW-1185">Reference proteome</keyword>
<proteinExistence type="predicted"/>
<evidence type="ECO:0000313" key="3">
    <source>
        <dbReference type="Proteomes" id="UP000574931"/>
    </source>
</evidence>
<comment type="caution">
    <text evidence="2">The sequence shown here is derived from an EMBL/GenBank/DDBJ whole genome shotgun (WGS) entry which is preliminary data.</text>
</comment>
<organism evidence="2 3">
    <name type="scientific">Ochrobactrum soli</name>
    <dbReference type="NCBI Taxonomy" id="2448455"/>
    <lineage>
        <taxon>Bacteria</taxon>
        <taxon>Pseudomonadati</taxon>
        <taxon>Pseudomonadota</taxon>
        <taxon>Alphaproteobacteria</taxon>
        <taxon>Hyphomicrobiales</taxon>
        <taxon>Brucellaceae</taxon>
        <taxon>Brucella/Ochrobactrum group</taxon>
        <taxon>Ochrobactrum</taxon>
    </lineage>
</organism>
<gene>
    <name evidence="2" type="ORF">HKX02_25620</name>
</gene>
<keyword evidence="1" id="KW-1133">Transmembrane helix</keyword>
<reference evidence="2 3" key="1">
    <citation type="submission" date="2020-05" db="EMBL/GenBank/DDBJ databases">
        <title>Draft Genome Sequence of Ochrobactrum soli Isolated from Stable Fly Gut.</title>
        <authorList>
            <person name="Pileggi M.T."/>
            <person name="Vazhakkala L.J."/>
            <person name="Wong C.N."/>
        </authorList>
    </citation>
    <scope>NUCLEOTIDE SEQUENCE [LARGE SCALE GENOMIC DNA]</scope>
    <source>
        <strain evidence="2 3">MTP-C0764</strain>
    </source>
</reference>
<dbReference type="EMBL" id="JABFCY010000034">
    <property type="protein sequence ID" value="NNU63609.1"/>
    <property type="molecule type" value="Genomic_DNA"/>
</dbReference>
<name>A0A849KWR5_9HYPH</name>
<keyword evidence="1" id="KW-0812">Transmembrane</keyword>
<dbReference type="AlphaFoldDB" id="A0A849KWR5"/>
<protein>
    <submittedName>
        <fullName evidence="2">Uncharacterized protein</fullName>
    </submittedName>
</protein>
<keyword evidence="1" id="KW-0472">Membrane</keyword>